<dbReference type="GO" id="GO:0019825">
    <property type="term" value="F:oxygen binding"/>
    <property type="evidence" value="ECO:0007669"/>
    <property type="project" value="InterPro"/>
</dbReference>
<dbReference type="Pfam" id="PF00970">
    <property type="entry name" value="FAD_binding_6"/>
    <property type="match status" value="1"/>
</dbReference>
<dbReference type="InterPro" id="IPR009050">
    <property type="entry name" value="Globin-like_sf"/>
</dbReference>
<dbReference type="GO" id="GO:0046210">
    <property type="term" value="P:nitric oxide catabolic process"/>
    <property type="evidence" value="ECO:0007669"/>
    <property type="project" value="TreeGrafter"/>
</dbReference>
<keyword evidence="5" id="KW-0408">Iron</keyword>
<dbReference type="PANTHER" id="PTHR43396">
    <property type="entry name" value="FLAVOHEMOPROTEIN"/>
    <property type="match status" value="1"/>
</dbReference>
<keyword evidence="4" id="KW-0479">Metal-binding</keyword>
<dbReference type="Gene3D" id="1.10.490.10">
    <property type="entry name" value="Globins"/>
    <property type="match status" value="1"/>
</dbReference>
<dbReference type="SUPFAM" id="SSF52343">
    <property type="entry name" value="Ferredoxin reductase-like, C-terminal NADP-linked domain"/>
    <property type="match status" value="1"/>
</dbReference>
<protein>
    <recommendedName>
        <fullName evidence="6">FAD-binding FR-type domain-containing protein</fullName>
    </recommendedName>
</protein>
<evidence type="ECO:0000256" key="1">
    <source>
        <dbReference type="ARBA" id="ARBA00001970"/>
    </source>
</evidence>
<accession>A0A7S4AK55</accession>
<organism evidence="7">
    <name type="scientific">Pseudo-nitzschia australis</name>
    <dbReference type="NCBI Taxonomy" id="44445"/>
    <lineage>
        <taxon>Eukaryota</taxon>
        <taxon>Sar</taxon>
        <taxon>Stramenopiles</taxon>
        <taxon>Ochrophyta</taxon>
        <taxon>Bacillariophyta</taxon>
        <taxon>Bacillariophyceae</taxon>
        <taxon>Bacillariophycidae</taxon>
        <taxon>Bacillariales</taxon>
        <taxon>Bacillariaceae</taxon>
        <taxon>Pseudo-nitzschia</taxon>
    </lineage>
</organism>
<name>A0A7S4AK55_9STRA</name>
<dbReference type="Gene3D" id="3.40.50.80">
    <property type="entry name" value="Nucleotide-binding domain of ferredoxin-NADP reductase (FNR) module"/>
    <property type="match status" value="1"/>
</dbReference>
<dbReference type="GO" id="GO:0009636">
    <property type="term" value="P:response to toxic substance"/>
    <property type="evidence" value="ECO:0007669"/>
    <property type="project" value="UniProtKB-KW"/>
</dbReference>
<dbReference type="InterPro" id="IPR039261">
    <property type="entry name" value="FNR_nucleotide-bd"/>
</dbReference>
<proteinExistence type="predicted"/>
<evidence type="ECO:0000313" key="7">
    <source>
        <dbReference type="EMBL" id="CAE0718563.1"/>
    </source>
</evidence>
<keyword evidence="3" id="KW-0349">Heme</keyword>
<evidence type="ECO:0000256" key="5">
    <source>
        <dbReference type="ARBA" id="ARBA00023004"/>
    </source>
</evidence>
<dbReference type="GO" id="GO:0008941">
    <property type="term" value="F:nitric oxide dioxygenase NAD(P)H activity"/>
    <property type="evidence" value="ECO:0007669"/>
    <property type="project" value="TreeGrafter"/>
</dbReference>
<dbReference type="EMBL" id="HBIX01015596">
    <property type="protein sequence ID" value="CAE0718563.1"/>
    <property type="molecule type" value="Transcribed_RNA"/>
</dbReference>
<dbReference type="PROSITE" id="PS51384">
    <property type="entry name" value="FAD_FR"/>
    <property type="match status" value="1"/>
</dbReference>
<keyword evidence="2" id="KW-0216">Detoxification</keyword>
<evidence type="ECO:0000259" key="6">
    <source>
        <dbReference type="PROSITE" id="PS51384"/>
    </source>
</evidence>
<dbReference type="GO" id="GO:0071949">
    <property type="term" value="F:FAD binding"/>
    <property type="evidence" value="ECO:0007669"/>
    <property type="project" value="TreeGrafter"/>
</dbReference>
<dbReference type="GO" id="GO:0071500">
    <property type="term" value="P:cellular response to nitrosative stress"/>
    <property type="evidence" value="ECO:0007669"/>
    <property type="project" value="TreeGrafter"/>
</dbReference>
<dbReference type="Gene3D" id="2.40.30.10">
    <property type="entry name" value="Translation factors"/>
    <property type="match status" value="1"/>
</dbReference>
<evidence type="ECO:0000256" key="2">
    <source>
        <dbReference type="ARBA" id="ARBA00022575"/>
    </source>
</evidence>
<reference evidence="7" key="1">
    <citation type="submission" date="2021-01" db="EMBL/GenBank/DDBJ databases">
        <authorList>
            <person name="Corre E."/>
            <person name="Pelletier E."/>
            <person name="Niang G."/>
            <person name="Scheremetjew M."/>
            <person name="Finn R."/>
            <person name="Kale V."/>
            <person name="Holt S."/>
            <person name="Cochrane G."/>
            <person name="Meng A."/>
            <person name="Brown T."/>
            <person name="Cohen L."/>
        </authorList>
    </citation>
    <scope>NUCLEOTIDE SEQUENCE</scope>
    <source>
        <strain evidence="7">10249 10 AB</strain>
    </source>
</reference>
<dbReference type="InterPro" id="IPR012292">
    <property type="entry name" value="Globin/Proto"/>
</dbReference>
<dbReference type="InterPro" id="IPR017938">
    <property type="entry name" value="Riboflavin_synthase-like_b-brl"/>
</dbReference>
<sequence length="300" mass="32581">MHYVVVHKNLMAAIGEILGDVVTPEIAGAWSEAVLFLAKVFIDKEEAIYKKIEEREGGWSGFAEFEVSKIKDMTADGLVKQVSFKPPAGSPLEGKNFDFTAGQYISLQIDIDGDGRTAPRHYTCTSPVGADFLQCTIKKVEGGTMSNYVHEHLREGHRVTLAAPLGIFTAPETPTPAVLMSAGIGITPMVNLQRSLGENVRLVVNVCRSEEGHPYKEFFDEAGAETLYKYTSSTGRPTADDLAEETIARAGTDNDFYVCGPALWMNDLQKALVSKGARLVRCEVFGSQLATGCPFFASSS</sequence>
<gene>
    <name evidence="7" type="ORF">PAUS00366_LOCUS11317</name>
</gene>
<evidence type="ECO:0000256" key="4">
    <source>
        <dbReference type="ARBA" id="ARBA00022723"/>
    </source>
</evidence>
<dbReference type="GO" id="GO:0046872">
    <property type="term" value="F:metal ion binding"/>
    <property type="evidence" value="ECO:0007669"/>
    <property type="project" value="UniProtKB-KW"/>
</dbReference>
<dbReference type="GO" id="GO:0020037">
    <property type="term" value="F:heme binding"/>
    <property type="evidence" value="ECO:0007669"/>
    <property type="project" value="InterPro"/>
</dbReference>
<evidence type="ECO:0000256" key="3">
    <source>
        <dbReference type="ARBA" id="ARBA00022617"/>
    </source>
</evidence>
<comment type="cofactor">
    <cofactor evidence="1">
        <name>heme b</name>
        <dbReference type="ChEBI" id="CHEBI:60344"/>
    </cofactor>
</comment>
<dbReference type="InterPro" id="IPR017927">
    <property type="entry name" value="FAD-bd_FR_type"/>
</dbReference>
<dbReference type="SUPFAM" id="SSF63380">
    <property type="entry name" value="Riboflavin synthase domain-like"/>
    <property type="match status" value="1"/>
</dbReference>
<dbReference type="PANTHER" id="PTHR43396:SF3">
    <property type="entry name" value="FLAVOHEMOPROTEIN"/>
    <property type="match status" value="1"/>
</dbReference>
<dbReference type="AlphaFoldDB" id="A0A7S4AK55"/>
<feature type="domain" description="FAD-binding FR-type" evidence="6">
    <location>
        <begin position="60"/>
        <end position="171"/>
    </location>
</feature>
<dbReference type="SUPFAM" id="SSF46458">
    <property type="entry name" value="Globin-like"/>
    <property type="match status" value="1"/>
</dbReference>
<dbReference type="InterPro" id="IPR008333">
    <property type="entry name" value="Cbr1-like_FAD-bd_dom"/>
</dbReference>